<organism evidence="2">
    <name type="scientific">Desulfacinum infernum</name>
    <dbReference type="NCBI Taxonomy" id="35837"/>
    <lineage>
        <taxon>Bacteria</taxon>
        <taxon>Pseudomonadati</taxon>
        <taxon>Thermodesulfobacteriota</taxon>
        <taxon>Syntrophobacteria</taxon>
        <taxon>Syntrophobacterales</taxon>
        <taxon>Syntrophobacteraceae</taxon>
        <taxon>Desulfacinum</taxon>
    </lineage>
</organism>
<evidence type="ECO:0000256" key="1">
    <source>
        <dbReference type="SAM" id="Phobius"/>
    </source>
</evidence>
<dbReference type="EMBL" id="DSTK01000019">
    <property type="protein sequence ID" value="HFK96935.1"/>
    <property type="molecule type" value="Genomic_DNA"/>
</dbReference>
<proteinExistence type="predicted"/>
<dbReference type="AlphaFoldDB" id="A0A832A647"/>
<comment type="caution">
    <text evidence="2">The sequence shown here is derived from an EMBL/GenBank/DDBJ whole genome shotgun (WGS) entry which is preliminary data.</text>
</comment>
<accession>A0A832A647</accession>
<keyword evidence="1" id="KW-0472">Membrane</keyword>
<name>A0A832A647_9BACT</name>
<protein>
    <submittedName>
        <fullName evidence="2">Uncharacterized protein</fullName>
    </submittedName>
</protein>
<keyword evidence="1" id="KW-1133">Transmembrane helix</keyword>
<gene>
    <name evidence="2" type="ORF">ENS06_06365</name>
</gene>
<sequence>MSHRRELKQLPVEIFHNQKGMAMVLAVSTVALLSLLGLWLVVQSGSTYRVTQSVERRQGTFNLAEGAQQLSLYCLKTLSNEVILTNYRKKSDVTPSEAMVPYMKPQQPVNDQTQTTKTLTPRIIFLDSNRVPGWDMNKFRGYYYLASGEGVESLPAQKGGAARSETDLLVRKISQVTSR</sequence>
<keyword evidence="1" id="KW-0812">Transmembrane</keyword>
<reference evidence="2" key="1">
    <citation type="journal article" date="2020" name="mSystems">
        <title>Genome- and Community-Level Interaction Insights into Carbon Utilization and Element Cycling Functions of Hydrothermarchaeota in Hydrothermal Sediment.</title>
        <authorList>
            <person name="Zhou Z."/>
            <person name="Liu Y."/>
            <person name="Xu W."/>
            <person name="Pan J."/>
            <person name="Luo Z.H."/>
            <person name="Li M."/>
        </authorList>
    </citation>
    <scope>NUCLEOTIDE SEQUENCE [LARGE SCALE GENOMIC DNA]</scope>
    <source>
        <strain evidence="2">SpSt-456</strain>
    </source>
</reference>
<evidence type="ECO:0000313" key="2">
    <source>
        <dbReference type="EMBL" id="HFK96935.1"/>
    </source>
</evidence>
<feature type="transmembrane region" description="Helical" evidence="1">
    <location>
        <begin position="21"/>
        <end position="42"/>
    </location>
</feature>